<dbReference type="Gramene" id="mRNA:HanXRQr2_Chr15g0701981">
    <property type="protein sequence ID" value="mRNA:HanXRQr2_Chr15g0701981"/>
    <property type="gene ID" value="HanXRQr2_Chr15g0701981"/>
</dbReference>
<name>A0A9K3E1H3_HELAN</name>
<proteinExistence type="predicted"/>
<dbReference type="Proteomes" id="UP000215914">
    <property type="component" value="Unassembled WGS sequence"/>
</dbReference>
<keyword evidence="2" id="KW-1185">Reference proteome</keyword>
<comment type="caution">
    <text evidence="1">The sequence shown here is derived from an EMBL/GenBank/DDBJ whole genome shotgun (WGS) entry which is preliminary data.</text>
</comment>
<evidence type="ECO:0000313" key="1">
    <source>
        <dbReference type="EMBL" id="KAF5765286.1"/>
    </source>
</evidence>
<sequence length="43" mass="4943">MAVEESHQQPVEDIDSVNIEVKQASLQLTYKLRNFVKLKNGEL</sequence>
<reference evidence="1" key="2">
    <citation type="submission" date="2020-06" db="EMBL/GenBank/DDBJ databases">
        <title>Helianthus annuus Genome sequencing and assembly Release 2.</title>
        <authorList>
            <person name="Gouzy J."/>
            <person name="Langlade N."/>
            <person name="Munos S."/>
        </authorList>
    </citation>
    <scope>NUCLEOTIDE SEQUENCE</scope>
    <source>
        <tissue evidence="1">Leaves</tissue>
    </source>
</reference>
<evidence type="ECO:0000313" key="2">
    <source>
        <dbReference type="Proteomes" id="UP000215914"/>
    </source>
</evidence>
<dbReference type="AlphaFoldDB" id="A0A9K3E1H3"/>
<gene>
    <name evidence="1" type="ORF">HanXRQr2_Chr15g0701981</name>
</gene>
<organism evidence="1 2">
    <name type="scientific">Helianthus annuus</name>
    <name type="common">Common sunflower</name>
    <dbReference type="NCBI Taxonomy" id="4232"/>
    <lineage>
        <taxon>Eukaryota</taxon>
        <taxon>Viridiplantae</taxon>
        <taxon>Streptophyta</taxon>
        <taxon>Embryophyta</taxon>
        <taxon>Tracheophyta</taxon>
        <taxon>Spermatophyta</taxon>
        <taxon>Magnoliopsida</taxon>
        <taxon>eudicotyledons</taxon>
        <taxon>Gunneridae</taxon>
        <taxon>Pentapetalae</taxon>
        <taxon>asterids</taxon>
        <taxon>campanulids</taxon>
        <taxon>Asterales</taxon>
        <taxon>Asteraceae</taxon>
        <taxon>Asteroideae</taxon>
        <taxon>Heliantheae alliance</taxon>
        <taxon>Heliantheae</taxon>
        <taxon>Helianthus</taxon>
    </lineage>
</organism>
<protein>
    <submittedName>
        <fullName evidence="1">Uncharacterized protein</fullName>
    </submittedName>
</protein>
<reference evidence="1" key="1">
    <citation type="journal article" date="2017" name="Nature">
        <title>The sunflower genome provides insights into oil metabolism, flowering and Asterid evolution.</title>
        <authorList>
            <person name="Badouin H."/>
            <person name="Gouzy J."/>
            <person name="Grassa C.J."/>
            <person name="Murat F."/>
            <person name="Staton S.E."/>
            <person name="Cottret L."/>
            <person name="Lelandais-Briere C."/>
            <person name="Owens G.L."/>
            <person name="Carrere S."/>
            <person name="Mayjonade B."/>
            <person name="Legrand L."/>
            <person name="Gill N."/>
            <person name="Kane N.C."/>
            <person name="Bowers J.E."/>
            <person name="Hubner S."/>
            <person name="Bellec A."/>
            <person name="Berard A."/>
            <person name="Berges H."/>
            <person name="Blanchet N."/>
            <person name="Boniface M.C."/>
            <person name="Brunel D."/>
            <person name="Catrice O."/>
            <person name="Chaidir N."/>
            <person name="Claudel C."/>
            <person name="Donnadieu C."/>
            <person name="Faraut T."/>
            <person name="Fievet G."/>
            <person name="Helmstetter N."/>
            <person name="King M."/>
            <person name="Knapp S.J."/>
            <person name="Lai Z."/>
            <person name="Le Paslier M.C."/>
            <person name="Lippi Y."/>
            <person name="Lorenzon L."/>
            <person name="Mandel J.R."/>
            <person name="Marage G."/>
            <person name="Marchand G."/>
            <person name="Marquand E."/>
            <person name="Bret-Mestries E."/>
            <person name="Morien E."/>
            <person name="Nambeesan S."/>
            <person name="Nguyen T."/>
            <person name="Pegot-Espagnet P."/>
            <person name="Pouilly N."/>
            <person name="Raftis F."/>
            <person name="Sallet E."/>
            <person name="Schiex T."/>
            <person name="Thomas J."/>
            <person name="Vandecasteele C."/>
            <person name="Vares D."/>
            <person name="Vear F."/>
            <person name="Vautrin S."/>
            <person name="Crespi M."/>
            <person name="Mangin B."/>
            <person name="Burke J.M."/>
            <person name="Salse J."/>
            <person name="Munos S."/>
            <person name="Vincourt P."/>
            <person name="Rieseberg L.H."/>
            <person name="Langlade N.B."/>
        </authorList>
    </citation>
    <scope>NUCLEOTIDE SEQUENCE</scope>
    <source>
        <tissue evidence="1">Leaves</tissue>
    </source>
</reference>
<dbReference type="EMBL" id="MNCJ02000330">
    <property type="protein sequence ID" value="KAF5765286.1"/>
    <property type="molecule type" value="Genomic_DNA"/>
</dbReference>
<accession>A0A9K3E1H3</accession>